<sequence>MNEPLTVSLDSHCDQTQFDLPASLVVKPGALTDVIIQSSVQFRRGRVDPYLYESDYVYNQVKSKLLLNTHWLCEIQQRNQQSRAAVWLIPSIVRTSGSGAFYYLDVNQKENGHYSISQELFLGDRIEIESLIYKNNTVELSFKQHALSQSLAEQPNQLITRRFTLSGNQLVESAR</sequence>
<reference evidence="1 2" key="1">
    <citation type="submission" date="2013-09" db="EMBL/GenBank/DDBJ databases">
        <title>Whole genome shotgun sequence of Vibrio ezurae NBRC 102218.</title>
        <authorList>
            <person name="Yoshida I."/>
            <person name="Hosoyama A."/>
            <person name="Numata M."/>
            <person name="Hashimoto M."/>
            <person name="Hosoyama Y."/>
            <person name="Tsuchikane K."/>
            <person name="Noguchi M."/>
            <person name="Hirakata S."/>
            <person name="Ichikawa N."/>
            <person name="Ohji S."/>
            <person name="Yamazoe A."/>
            <person name="Fujita N."/>
        </authorList>
    </citation>
    <scope>NUCLEOTIDE SEQUENCE [LARGE SCALE GENOMIC DNA]</scope>
    <source>
        <strain evidence="1 2">NBRC 102218</strain>
    </source>
</reference>
<dbReference type="AlphaFoldDB" id="U3B2N8"/>
<protein>
    <submittedName>
        <fullName evidence="1">Uncharacterized protein</fullName>
    </submittedName>
</protein>
<proteinExistence type="predicted"/>
<name>U3B2N8_9VIBR</name>
<dbReference type="STRING" id="1219080.VEZ01S_19_01320"/>
<accession>U3B2N8</accession>
<gene>
    <name evidence="1" type="ORF">VEZ01S_19_01320</name>
</gene>
<evidence type="ECO:0000313" key="2">
    <source>
        <dbReference type="Proteomes" id="UP000016562"/>
    </source>
</evidence>
<keyword evidence="2" id="KW-1185">Reference proteome</keyword>
<dbReference type="eggNOG" id="ENOG5031U6Q">
    <property type="taxonomic scope" value="Bacteria"/>
</dbReference>
<comment type="caution">
    <text evidence="1">The sequence shown here is derived from an EMBL/GenBank/DDBJ whole genome shotgun (WGS) entry which is preliminary data.</text>
</comment>
<dbReference type="EMBL" id="BATM01000019">
    <property type="protein sequence ID" value="GAD79717.1"/>
    <property type="molecule type" value="Genomic_DNA"/>
</dbReference>
<evidence type="ECO:0000313" key="1">
    <source>
        <dbReference type="EMBL" id="GAD79717.1"/>
    </source>
</evidence>
<dbReference type="Proteomes" id="UP000016562">
    <property type="component" value="Unassembled WGS sequence"/>
</dbReference>
<organism evidence="1 2">
    <name type="scientific">Vibrio ezurae NBRC 102218</name>
    <dbReference type="NCBI Taxonomy" id="1219080"/>
    <lineage>
        <taxon>Bacteria</taxon>
        <taxon>Pseudomonadati</taxon>
        <taxon>Pseudomonadota</taxon>
        <taxon>Gammaproteobacteria</taxon>
        <taxon>Vibrionales</taxon>
        <taxon>Vibrionaceae</taxon>
        <taxon>Vibrio</taxon>
    </lineage>
</organism>